<accession>A0A239N6L9</accession>
<evidence type="ECO:0000256" key="1">
    <source>
        <dbReference type="SAM" id="Phobius"/>
    </source>
</evidence>
<dbReference type="Proteomes" id="UP000199693">
    <property type="component" value="Unassembled WGS sequence"/>
</dbReference>
<dbReference type="Gene3D" id="3.40.30.10">
    <property type="entry name" value="Glutaredoxin"/>
    <property type="match status" value="1"/>
</dbReference>
<evidence type="ECO:0000313" key="6">
    <source>
        <dbReference type="Proteomes" id="UP000199693"/>
    </source>
</evidence>
<dbReference type="RefSeq" id="WP_089394324.1">
    <property type="nucleotide sequence ID" value="NZ_FNEC01000072.1"/>
</dbReference>
<dbReference type="GO" id="GO:0016491">
    <property type="term" value="F:oxidoreductase activity"/>
    <property type="evidence" value="ECO:0007669"/>
    <property type="project" value="InterPro"/>
</dbReference>
<dbReference type="SUPFAM" id="SSF52833">
    <property type="entry name" value="Thioredoxin-like"/>
    <property type="match status" value="1"/>
</dbReference>
<feature type="transmembrane region" description="Helical" evidence="1">
    <location>
        <begin position="6"/>
        <end position="26"/>
    </location>
</feature>
<dbReference type="PROSITE" id="PS51352">
    <property type="entry name" value="THIOREDOXIN_2"/>
    <property type="match status" value="1"/>
</dbReference>
<sequence>MLIVAFLGGVLTLLSPCILPVLPLLLQRAGGPAWSPLLTLAGLASGFAVLASLAAVSSAWVVEASEVGRYLALGLLGLSAVALLSPRFGTWLSRPWAWLGDRLHGQARGLPPALSAWLLGFAAGLLWAPCAGPILGLILSGAMLQGPSASTSLLLLAYGLGSAVALGAALFLGRGLYQRLRPSLGALEWLRRGAGALALLAVVVIGSGASVQLVGSGASRTLAVLEHKVLDGVPKLLDKLMPSANAADQLADLGAMPSLDGAVQWLNSAPLASADLRGKVVLVDFWTYDCINCQHSLPYVNQWAKRYADQGLVVIGVHTPEYPYERIPANVQKAVERHDIHYPVALDNQYRIWNASANQYWPAHYFIDAKGRVRHLHVGEGDYEGQEAIIRQLLQEREQPAG</sequence>
<reference evidence="4 5" key="2">
    <citation type="submission" date="2017-06" db="EMBL/GenBank/DDBJ databases">
        <authorList>
            <person name="Varghese N."/>
            <person name="Submissions S."/>
        </authorList>
    </citation>
    <scope>NUCLEOTIDE SEQUENCE [LARGE SCALE GENOMIC DNA]</scope>
    <source>
        <strain evidence="4 5">RLD-1</strain>
    </source>
</reference>
<dbReference type="Pfam" id="PF00578">
    <property type="entry name" value="AhpC-TSA"/>
    <property type="match status" value="1"/>
</dbReference>
<feature type="transmembrane region" description="Helical" evidence="1">
    <location>
        <begin position="151"/>
        <end position="173"/>
    </location>
</feature>
<feature type="transmembrane region" description="Helical" evidence="1">
    <location>
        <begin position="38"/>
        <end position="61"/>
    </location>
</feature>
<feature type="domain" description="Thioredoxin" evidence="2">
    <location>
        <begin position="244"/>
        <end position="395"/>
    </location>
</feature>
<dbReference type="PANTHER" id="PTHR42852:SF13">
    <property type="entry name" value="PROTEIN DIPZ"/>
    <property type="match status" value="1"/>
</dbReference>
<dbReference type="EMBL" id="FNEC01000072">
    <property type="protein sequence ID" value="SDL11787.1"/>
    <property type="molecule type" value="Genomic_DNA"/>
</dbReference>
<dbReference type="EMBL" id="FZPC01000038">
    <property type="protein sequence ID" value="SNT50370.1"/>
    <property type="molecule type" value="Genomic_DNA"/>
</dbReference>
<name>A0A239N6L9_9PSED</name>
<dbReference type="InterPro" id="IPR050553">
    <property type="entry name" value="Thioredoxin_ResA/DsbE_sf"/>
</dbReference>
<dbReference type="PANTHER" id="PTHR42852">
    <property type="entry name" value="THIOL:DISULFIDE INTERCHANGE PROTEIN DSBE"/>
    <property type="match status" value="1"/>
</dbReference>
<feature type="transmembrane region" description="Helical" evidence="1">
    <location>
        <begin position="116"/>
        <end position="139"/>
    </location>
</feature>
<dbReference type="InterPro" id="IPR013766">
    <property type="entry name" value="Thioredoxin_domain"/>
</dbReference>
<feature type="transmembrane region" description="Helical" evidence="1">
    <location>
        <begin position="67"/>
        <end position="84"/>
    </location>
</feature>
<keyword evidence="5" id="KW-1185">Reference proteome</keyword>
<dbReference type="CDD" id="cd03012">
    <property type="entry name" value="TlpA_like_DipZ_like"/>
    <property type="match status" value="1"/>
</dbReference>
<protein>
    <submittedName>
        <fullName evidence="3">Cytochrome c biogenesis protein CcdA</fullName>
    </submittedName>
</protein>
<dbReference type="InterPro" id="IPR000866">
    <property type="entry name" value="AhpC/TSA"/>
</dbReference>
<dbReference type="AlphaFoldDB" id="A0A239N6L9"/>
<organism evidence="3 6">
    <name type="scientific">Pseudomonas delhiensis</name>
    <dbReference type="NCBI Taxonomy" id="366289"/>
    <lineage>
        <taxon>Bacteria</taxon>
        <taxon>Pseudomonadati</taxon>
        <taxon>Pseudomonadota</taxon>
        <taxon>Gammaproteobacteria</taxon>
        <taxon>Pseudomonadales</taxon>
        <taxon>Pseudomonadaceae</taxon>
        <taxon>Pseudomonas</taxon>
    </lineage>
</organism>
<evidence type="ECO:0000313" key="5">
    <source>
        <dbReference type="Proteomes" id="UP000198309"/>
    </source>
</evidence>
<evidence type="ECO:0000313" key="3">
    <source>
        <dbReference type="EMBL" id="SDL11787.1"/>
    </source>
</evidence>
<evidence type="ECO:0000313" key="4">
    <source>
        <dbReference type="EMBL" id="SNT50370.1"/>
    </source>
</evidence>
<keyword evidence="1" id="KW-0812">Transmembrane</keyword>
<dbReference type="Proteomes" id="UP000198309">
    <property type="component" value="Unassembled WGS sequence"/>
</dbReference>
<keyword evidence="1" id="KW-1133">Transmembrane helix</keyword>
<keyword evidence="1" id="KW-0472">Membrane</keyword>
<reference evidence="3 6" key="1">
    <citation type="submission" date="2016-10" db="EMBL/GenBank/DDBJ databases">
        <authorList>
            <person name="de Groot N.N."/>
        </authorList>
    </citation>
    <scope>NUCLEOTIDE SEQUENCE [LARGE SCALE GENOMIC DNA]</scope>
    <source>
        <strain evidence="3 6">CCM 7361</strain>
    </source>
</reference>
<dbReference type="InterPro" id="IPR036249">
    <property type="entry name" value="Thioredoxin-like_sf"/>
</dbReference>
<feature type="transmembrane region" description="Helical" evidence="1">
    <location>
        <begin position="194"/>
        <end position="215"/>
    </location>
</feature>
<evidence type="ECO:0000259" key="2">
    <source>
        <dbReference type="PROSITE" id="PS51352"/>
    </source>
</evidence>
<gene>
    <name evidence="3" type="ORF">SAMN05216189_10726</name>
    <name evidence="4" type="ORF">SAMN06295949_13817</name>
</gene>
<proteinExistence type="predicted"/>
<dbReference type="GO" id="GO:0016209">
    <property type="term" value="F:antioxidant activity"/>
    <property type="evidence" value="ECO:0007669"/>
    <property type="project" value="InterPro"/>
</dbReference>